<keyword evidence="8" id="KW-1185">Reference proteome</keyword>
<dbReference type="PANTHER" id="PTHR43552">
    <property type="entry name" value="DIAMINOBUTYRATE--2-OXOGLUTARATE AMINOTRANSFERASE"/>
    <property type="match status" value="1"/>
</dbReference>
<keyword evidence="3 7" id="KW-0032">Aminotransferase</keyword>
<dbReference type="NCBIfam" id="TIGR00709">
    <property type="entry name" value="dat"/>
    <property type="match status" value="1"/>
</dbReference>
<evidence type="ECO:0000256" key="2">
    <source>
        <dbReference type="ARBA" id="ARBA00008954"/>
    </source>
</evidence>
<dbReference type="Gene3D" id="3.40.640.10">
    <property type="entry name" value="Type I PLP-dependent aspartate aminotransferase-like (Major domain)"/>
    <property type="match status" value="1"/>
</dbReference>
<dbReference type="PROSITE" id="PS00600">
    <property type="entry name" value="AA_TRANSFER_CLASS_3"/>
    <property type="match status" value="1"/>
</dbReference>
<evidence type="ECO:0000256" key="5">
    <source>
        <dbReference type="ARBA" id="ARBA00022898"/>
    </source>
</evidence>
<dbReference type="Proteomes" id="UP000247551">
    <property type="component" value="Unassembled WGS sequence"/>
</dbReference>
<dbReference type="CDD" id="cd00610">
    <property type="entry name" value="OAT_like"/>
    <property type="match status" value="1"/>
</dbReference>
<dbReference type="InterPro" id="IPR049704">
    <property type="entry name" value="Aminotrans_3_PPA_site"/>
</dbReference>
<comment type="cofactor">
    <cofactor evidence="1">
        <name>pyridoxal 5'-phosphate</name>
        <dbReference type="ChEBI" id="CHEBI:597326"/>
    </cofactor>
</comment>
<gene>
    <name evidence="7" type="ORF">DFP75_101536</name>
</gene>
<evidence type="ECO:0000313" key="7">
    <source>
        <dbReference type="EMBL" id="PYF84498.1"/>
    </source>
</evidence>
<protein>
    <submittedName>
        <fullName evidence="7">Diaminobutyrate aminotransferase</fullName>
    </submittedName>
</protein>
<dbReference type="Gene3D" id="3.90.1150.10">
    <property type="entry name" value="Aspartate Aminotransferase, domain 1"/>
    <property type="match status" value="1"/>
</dbReference>
<organism evidence="7 8">
    <name type="scientific">Marinomonas alcarazii</name>
    <dbReference type="NCBI Taxonomy" id="491949"/>
    <lineage>
        <taxon>Bacteria</taxon>
        <taxon>Pseudomonadati</taxon>
        <taxon>Pseudomonadota</taxon>
        <taxon>Gammaproteobacteria</taxon>
        <taxon>Oceanospirillales</taxon>
        <taxon>Oceanospirillaceae</taxon>
        <taxon>Marinomonas</taxon>
    </lineage>
</organism>
<evidence type="ECO:0000256" key="3">
    <source>
        <dbReference type="ARBA" id="ARBA00022576"/>
    </source>
</evidence>
<dbReference type="InterPro" id="IPR005814">
    <property type="entry name" value="Aminotrans_3"/>
</dbReference>
<dbReference type="InterPro" id="IPR004637">
    <property type="entry name" value="Dat"/>
</dbReference>
<accession>A0A318VAF6</accession>
<dbReference type="SUPFAM" id="SSF53383">
    <property type="entry name" value="PLP-dependent transferases"/>
    <property type="match status" value="1"/>
</dbReference>
<comment type="caution">
    <text evidence="7">The sequence shown here is derived from an EMBL/GenBank/DDBJ whole genome shotgun (WGS) entry which is preliminary data.</text>
</comment>
<sequence>MSSIFCESVVQEEARTSSNLLGGLARFIHQKERILEPDHLLTQQAKRESNARSYPRRLPLSLSKSHGIFVEDSRQQIYIDALAAAGTLALGHHHPEIQQTIRETLDSAIPMQTLDLTTPIKEAFIDKLFALLPEAMRRTSRIQFCSPSGADAVEAAIKLAKTATGRRTVLSFSGAYHGMTQGTLSLMGNLGPKSLIGPTVPDVQFLPFPHAHRCPYGAGENGVQISLRQLESMLSDPESGVLKPAAIIVEAVQGEAGAIPANQEWLRGLRDITRRHCIALILDEVQAGMGRTGEIFAFQHSGIEPDIMVLSKAVGGGLPLAVVVYHEDFDQWKPGAHAGTFRGNQLALATGQVVMKQLQEHSLHHHVKEMGNVLQNGLKGINSPIIGEIRGIGLMQGVEIVNPMSEKDHMGNYALDGARALLVQKEALKLGLITEVGGRYGSTVRFLPPLIISRAEVHTVIAIFAEAINRSTPN</sequence>
<keyword evidence="5 6" id="KW-0663">Pyridoxal phosphate</keyword>
<evidence type="ECO:0000256" key="1">
    <source>
        <dbReference type="ARBA" id="ARBA00001933"/>
    </source>
</evidence>
<dbReference type="RefSeq" id="WP_110571947.1">
    <property type="nucleotide sequence ID" value="NZ_QKLW01000001.1"/>
</dbReference>
<dbReference type="Pfam" id="PF00202">
    <property type="entry name" value="Aminotran_3"/>
    <property type="match status" value="1"/>
</dbReference>
<dbReference type="PIRSF" id="PIRSF000521">
    <property type="entry name" value="Transaminase_4ab_Lys_Orn"/>
    <property type="match status" value="1"/>
</dbReference>
<comment type="similarity">
    <text evidence="2 6">Belongs to the class-III pyridoxal-phosphate-dependent aminotransferase family.</text>
</comment>
<reference evidence="7 8" key="1">
    <citation type="submission" date="2018-06" db="EMBL/GenBank/DDBJ databases">
        <title>Genomic Encyclopedia of Type Strains, Phase III (KMG-III): the genomes of soil and plant-associated and newly described type strains.</title>
        <authorList>
            <person name="Whitman W."/>
        </authorList>
    </citation>
    <scope>NUCLEOTIDE SEQUENCE [LARGE SCALE GENOMIC DNA]</scope>
    <source>
        <strain evidence="7 8">CECT 7730</strain>
    </source>
</reference>
<evidence type="ECO:0000256" key="4">
    <source>
        <dbReference type="ARBA" id="ARBA00022679"/>
    </source>
</evidence>
<dbReference type="InterPro" id="IPR015422">
    <property type="entry name" value="PyrdxlP-dep_Trfase_small"/>
</dbReference>
<dbReference type="GO" id="GO:0008483">
    <property type="term" value="F:transaminase activity"/>
    <property type="evidence" value="ECO:0007669"/>
    <property type="project" value="UniProtKB-KW"/>
</dbReference>
<dbReference type="FunFam" id="3.40.640.10:FF:000004">
    <property type="entry name" value="Acetylornithine aminotransferase"/>
    <property type="match status" value="1"/>
</dbReference>
<dbReference type="AlphaFoldDB" id="A0A318VAF6"/>
<dbReference type="InterPro" id="IPR015421">
    <property type="entry name" value="PyrdxlP-dep_Trfase_major"/>
</dbReference>
<dbReference type="InterPro" id="IPR015424">
    <property type="entry name" value="PyrdxlP-dep_Trfase"/>
</dbReference>
<name>A0A318VAF6_9GAMM</name>
<dbReference type="PANTHER" id="PTHR43552:SF1">
    <property type="entry name" value="DIAMINOBUTYRATE--2-OXOGLUTARATE AMINOTRANSFERASE"/>
    <property type="match status" value="1"/>
</dbReference>
<dbReference type="EMBL" id="QKLW01000001">
    <property type="protein sequence ID" value="PYF84498.1"/>
    <property type="molecule type" value="Genomic_DNA"/>
</dbReference>
<proteinExistence type="inferred from homology"/>
<evidence type="ECO:0000313" key="8">
    <source>
        <dbReference type="Proteomes" id="UP000247551"/>
    </source>
</evidence>
<evidence type="ECO:0000256" key="6">
    <source>
        <dbReference type="RuleBase" id="RU003560"/>
    </source>
</evidence>
<dbReference type="GO" id="GO:0030170">
    <property type="term" value="F:pyridoxal phosphate binding"/>
    <property type="evidence" value="ECO:0007669"/>
    <property type="project" value="InterPro"/>
</dbReference>
<keyword evidence="4 7" id="KW-0808">Transferase</keyword>